<dbReference type="Proteomes" id="UP001153678">
    <property type="component" value="Unassembled WGS sequence"/>
</dbReference>
<organism evidence="1 2">
    <name type="scientific">Funneliformis geosporum</name>
    <dbReference type="NCBI Taxonomy" id="1117311"/>
    <lineage>
        <taxon>Eukaryota</taxon>
        <taxon>Fungi</taxon>
        <taxon>Fungi incertae sedis</taxon>
        <taxon>Mucoromycota</taxon>
        <taxon>Glomeromycotina</taxon>
        <taxon>Glomeromycetes</taxon>
        <taxon>Glomerales</taxon>
        <taxon>Glomeraceae</taxon>
        <taxon>Funneliformis</taxon>
    </lineage>
</organism>
<dbReference type="EMBL" id="CAMKVN010003357">
    <property type="protein sequence ID" value="CAI2184502.1"/>
    <property type="molecule type" value="Genomic_DNA"/>
</dbReference>
<proteinExistence type="predicted"/>
<dbReference type="InterPro" id="IPR011009">
    <property type="entry name" value="Kinase-like_dom_sf"/>
</dbReference>
<feature type="non-terminal residue" evidence="1">
    <location>
        <position position="54"/>
    </location>
</feature>
<gene>
    <name evidence="1" type="ORF">FWILDA_LOCUS11609</name>
</gene>
<dbReference type="SUPFAM" id="SSF56112">
    <property type="entry name" value="Protein kinase-like (PK-like)"/>
    <property type="match status" value="1"/>
</dbReference>
<name>A0A9W4SX22_9GLOM</name>
<evidence type="ECO:0000313" key="2">
    <source>
        <dbReference type="Proteomes" id="UP001153678"/>
    </source>
</evidence>
<protein>
    <submittedName>
        <fullName evidence="1">11186_t:CDS:1</fullName>
    </submittedName>
</protein>
<dbReference type="AlphaFoldDB" id="A0A9W4SX22"/>
<dbReference type="OrthoDB" id="4062651at2759"/>
<sequence>MKYDSKTLYSYFDETQGKIYWEEIVEMLWGISGRLEYIHDNGSIHGNIHGGIIL</sequence>
<evidence type="ECO:0000313" key="1">
    <source>
        <dbReference type="EMBL" id="CAI2184502.1"/>
    </source>
</evidence>
<reference evidence="1" key="1">
    <citation type="submission" date="2022-08" db="EMBL/GenBank/DDBJ databases">
        <authorList>
            <person name="Kallberg Y."/>
            <person name="Tangrot J."/>
            <person name="Rosling A."/>
        </authorList>
    </citation>
    <scope>NUCLEOTIDE SEQUENCE</scope>
    <source>
        <strain evidence="1">Wild A</strain>
    </source>
</reference>
<keyword evidence="2" id="KW-1185">Reference proteome</keyword>
<comment type="caution">
    <text evidence="1">The sequence shown here is derived from an EMBL/GenBank/DDBJ whole genome shotgun (WGS) entry which is preliminary data.</text>
</comment>
<accession>A0A9W4SX22</accession>
<dbReference type="Gene3D" id="1.10.510.10">
    <property type="entry name" value="Transferase(Phosphotransferase) domain 1"/>
    <property type="match status" value="1"/>
</dbReference>